<sequence length="334" mass="37629">MSTEIDGKFWKDRKVLVTGASGFIGSHLVEELVRVGARVRAFVRYTSRGDIGMLEDVEESLLDEVEIFFGDLRDESAVERSMEDVDVVFHLGAVISIPYSYLNPEEVVQVNVMGTLSLLQAARKFDIPCLVHVSTSEVYGTAHYVPIDENHPKRGQSPYSASKIGADELARSFHLTYGLPVRIVRPFNTFGPRQSQRAVISTIIVQALRGKEIHLGNLETVRDFTFVKDTVRGLVKAAESDKAVGQEINLGTGKGWSIGETARIVLGLLGEEKKIVVDKERFRPEKSEVYRLISDNSRAKELLSWSPRYSFEEGLKITVDWFKEHLELYRREVP</sequence>
<proteinExistence type="predicted"/>
<dbReference type="Proteomes" id="UP000885931">
    <property type="component" value="Unassembled WGS sequence"/>
</dbReference>
<dbReference type="CDD" id="cd05257">
    <property type="entry name" value="Arna_like_SDR_e"/>
    <property type="match status" value="1"/>
</dbReference>
<dbReference type="PANTHER" id="PTHR43000">
    <property type="entry name" value="DTDP-D-GLUCOSE 4,6-DEHYDRATASE-RELATED"/>
    <property type="match status" value="1"/>
</dbReference>
<feature type="domain" description="NAD(P)-binding" evidence="1">
    <location>
        <begin position="16"/>
        <end position="317"/>
    </location>
</feature>
<dbReference type="SUPFAM" id="SSF51735">
    <property type="entry name" value="NAD(P)-binding Rossmann-fold domains"/>
    <property type="match status" value="1"/>
</dbReference>
<dbReference type="InterPro" id="IPR016040">
    <property type="entry name" value="NAD(P)-bd_dom"/>
</dbReference>
<organism evidence="2">
    <name type="scientific">candidate division WOR-3 bacterium</name>
    <dbReference type="NCBI Taxonomy" id="2052148"/>
    <lineage>
        <taxon>Bacteria</taxon>
        <taxon>Bacteria division WOR-3</taxon>
    </lineage>
</organism>
<evidence type="ECO:0000259" key="1">
    <source>
        <dbReference type="Pfam" id="PF16363"/>
    </source>
</evidence>
<dbReference type="Gene3D" id="3.40.50.720">
    <property type="entry name" value="NAD(P)-binding Rossmann-like Domain"/>
    <property type="match status" value="1"/>
</dbReference>
<dbReference type="InterPro" id="IPR036291">
    <property type="entry name" value="NAD(P)-bd_dom_sf"/>
</dbReference>
<dbReference type="AlphaFoldDB" id="A0A7C1BGC9"/>
<reference evidence="2" key="1">
    <citation type="journal article" date="2020" name="mSystems">
        <title>Genome- and Community-Level Interaction Insights into Carbon Utilization and Element Cycling Functions of Hydrothermarchaeota in Hydrothermal Sediment.</title>
        <authorList>
            <person name="Zhou Z."/>
            <person name="Liu Y."/>
            <person name="Xu W."/>
            <person name="Pan J."/>
            <person name="Luo Z.H."/>
            <person name="Li M."/>
        </authorList>
    </citation>
    <scope>NUCLEOTIDE SEQUENCE [LARGE SCALE GENOMIC DNA]</scope>
    <source>
        <strain evidence="2">HyVt-237</strain>
    </source>
</reference>
<name>A0A7C1BGC9_UNCW3</name>
<gene>
    <name evidence="2" type="ORF">ENG67_06115</name>
</gene>
<dbReference type="Pfam" id="PF16363">
    <property type="entry name" value="GDP_Man_Dehyd"/>
    <property type="match status" value="1"/>
</dbReference>
<dbReference type="EMBL" id="DRBW01000224">
    <property type="protein sequence ID" value="HDM90760.1"/>
    <property type="molecule type" value="Genomic_DNA"/>
</dbReference>
<dbReference type="InterPro" id="IPR045869">
    <property type="entry name" value="Arna-like_SDR_e"/>
</dbReference>
<dbReference type="GO" id="GO:0016831">
    <property type="term" value="F:carboxy-lyase activity"/>
    <property type="evidence" value="ECO:0007669"/>
    <property type="project" value="InterPro"/>
</dbReference>
<protein>
    <submittedName>
        <fullName evidence="2">SDR family NAD(P)-dependent oxidoreductase</fullName>
    </submittedName>
</protein>
<accession>A0A7C1BGC9</accession>
<comment type="caution">
    <text evidence="2">The sequence shown here is derived from an EMBL/GenBank/DDBJ whole genome shotgun (WGS) entry which is preliminary data.</text>
</comment>
<evidence type="ECO:0000313" key="2">
    <source>
        <dbReference type="EMBL" id="HDM90760.1"/>
    </source>
</evidence>